<dbReference type="Gene3D" id="3.90.70.10">
    <property type="entry name" value="Cysteine proteinases"/>
    <property type="match status" value="1"/>
</dbReference>
<dbReference type="GO" id="GO:0005829">
    <property type="term" value="C:cytosol"/>
    <property type="evidence" value="ECO:0007669"/>
    <property type="project" value="TreeGrafter"/>
</dbReference>
<dbReference type="GO" id="GO:0008270">
    <property type="term" value="F:zinc ion binding"/>
    <property type="evidence" value="ECO:0007669"/>
    <property type="project" value="UniProtKB-KW"/>
</dbReference>
<dbReference type="Gene3D" id="6.10.140.2220">
    <property type="match status" value="1"/>
</dbReference>
<gene>
    <name evidence="16" type="ORF">DEO72_LG4g1656</name>
</gene>
<dbReference type="SUPFAM" id="SSF144232">
    <property type="entry name" value="HIT/MYND zinc finger-like"/>
    <property type="match status" value="1"/>
</dbReference>
<evidence type="ECO:0000256" key="3">
    <source>
        <dbReference type="ARBA" id="ARBA00012759"/>
    </source>
</evidence>
<name>A0A4D6LP63_VIGUN</name>
<dbReference type="PANTHER" id="PTHR24006">
    <property type="entry name" value="UBIQUITIN CARBOXYL-TERMINAL HYDROLASE"/>
    <property type="match status" value="1"/>
</dbReference>
<feature type="region of interest" description="Disordered" evidence="12">
    <location>
        <begin position="292"/>
        <end position="340"/>
    </location>
</feature>
<feature type="region of interest" description="Disordered" evidence="12">
    <location>
        <begin position="374"/>
        <end position="405"/>
    </location>
</feature>
<evidence type="ECO:0000256" key="4">
    <source>
        <dbReference type="ARBA" id="ARBA00022670"/>
    </source>
</evidence>
<comment type="similarity">
    <text evidence="2">Belongs to the peptidase C19 family.</text>
</comment>
<dbReference type="Pfam" id="PF00443">
    <property type="entry name" value="UCH"/>
    <property type="match status" value="1"/>
</dbReference>
<dbReference type="GO" id="GO:0004843">
    <property type="term" value="F:cysteine-type deubiquitinase activity"/>
    <property type="evidence" value="ECO:0007669"/>
    <property type="project" value="UniProtKB-EC"/>
</dbReference>
<protein>
    <recommendedName>
        <fullName evidence="3">ubiquitinyl hydrolase 1</fullName>
        <ecNumber evidence="3">3.4.19.12</ecNumber>
    </recommendedName>
</protein>
<feature type="compositionally biased region" description="Polar residues" evidence="12">
    <location>
        <begin position="814"/>
        <end position="832"/>
    </location>
</feature>
<evidence type="ECO:0000256" key="12">
    <source>
        <dbReference type="SAM" id="MobiDB-lite"/>
    </source>
</evidence>
<dbReference type="PROSITE" id="PS00972">
    <property type="entry name" value="USP_1"/>
    <property type="match status" value="1"/>
</dbReference>
<feature type="region of interest" description="Disordered" evidence="12">
    <location>
        <begin position="814"/>
        <end position="840"/>
    </location>
</feature>
<sequence length="1001" mass="111673">MMQGEKDVETASSGGQEKRQTDRCVAYSQLDIPPSSAIALAVLGGGYLCVARLQRSGSWVRGWSWVRDKVTEWERAMLVPGILGFQGLVYVVLALGFAVIRHMWRNAEVRREDAMMMRLPEDAGVEEMEVSAAVAPSPVEYSSPVPVNVSRWYQCAVCYAPTTMRCARCKAVRYCSGKCQISHWRQGHKDECCPPPTTTMEINEENISYRASASRTESGHHEIKGIHAGISSSNESYSSLDPSVGARKSFDDNYYNRFPNPVCNDTADTSVGSAYNKDSTVNMKCSVNNEVKDSNAIKRTKTSPSNNNDDTRLKSKVPKTKSDTSHDEAANLGSHERRRKVAIVEKSVTDTSKCKTVPYLSGSSKYAVIDDVEEESHLSKYREARRLSSSSRDRPSPTTKGDFLSQSKCVKTDDCHTLPTKVSAIPNLPQNVRSGLKTSMQKVVQQFRSSKDSRSSENEMGFPYELFVELYCYDKVKLFPFGLSNCGNSCYANAVLQCLAYTRPLTSYLYQGFHSKRCQKKGWCFTCEFEHLIQKAKEGISPLSPIGILSKIHKIGSHLGHGREEDAHEFLRCAVDTMQSVCLKEASVSSPLAEETTLVGYTFGGYLRSKIKCLRCLGKSERYERMMDLTVEIDGDIGTLEEALGQFTAPEILDKDNKYNCSRCKTYEKARKKLTVLEAPNILTIVLKRFQSGNFEKLNKSVQFPEVLNMAPYMSGTKDKSPLYSLYAVVVHLDIMNAAYSGHYVCYVKNIQGEWFRTDDSRVEPVELSRVLSERAYMLLYARYSPKPLGLVSSTAISSAGKFKRRNLEAIPATSKTRSNSNVTSGNSSYLQQKHGKHPNWNDVDDSLSNDFAYPEEWRFQYGGRNTMVDSSSESSLFSSSDASSCSTASIKDSASSADFSDYIFGEVGPNWYSHYGLSSNVVASSSYDNLDTDFLVDSGASRRLRQDTEDKAVLYANKNKNHSGSRGIDLKRYITANHYDKNSGVHVRRTSGDASAQTFY</sequence>
<dbReference type="FunFam" id="6.10.140.2220:FF:000006">
    <property type="entry name" value="Ubiquitin carboxyl-terminal hydrolase 15"/>
    <property type="match status" value="1"/>
</dbReference>
<evidence type="ECO:0000256" key="2">
    <source>
        <dbReference type="ARBA" id="ARBA00009085"/>
    </source>
</evidence>
<dbReference type="GO" id="GO:0005634">
    <property type="term" value="C:nucleus"/>
    <property type="evidence" value="ECO:0007669"/>
    <property type="project" value="TreeGrafter"/>
</dbReference>
<keyword evidence="10" id="KW-0862">Zinc</keyword>
<evidence type="ECO:0000256" key="9">
    <source>
        <dbReference type="ARBA" id="ARBA00022807"/>
    </source>
</evidence>
<dbReference type="FunFam" id="3.90.70.10:FF:000026">
    <property type="entry name" value="Ubiquitin carboxyl-terminal hydrolase 15"/>
    <property type="match status" value="1"/>
</dbReference>
<feature type="domain" description="USP" evidence="14">
    <location>
        <begin position="481"/>
        <end position="784"/>
    </location>
</feature>
<evidence type="ECO:0000256" key="8">
    <source>
        <dbReference type="ARBA" id="ARBA00022801"/>
    </source>
</evidence>
<feature type="compositionally biased region" description="Basic and acidic residues" evidence="12">
    <location>
        <begin position="375"/>
        <end position="395"/>
    </location>
</feature>
<evidence type="ECO:0000256" key="6">
    <source>
        <dbReference type="ARBA" id="ARBA00022771"/>
    </source>
</evidence>
<keyword evidence="4" id="KW-0645">Protease</keyword>
<dbReference type="InterPro" id="IPR002893">
    <property type="entry name" value="Znf_MYND"/>
</dbReference>
<evidence type="ECO:0000256" key="11">
    <source>
        <dbReference type="PROSITE-ProRule" id="PRU00134"/>
    </source>
</evidence>
<keyword evidence="9" id="KW-0788">Thiol protease</keyword>
<evidence type="ECO:0000313" key="16">
    <source>
        <dbReference type="EMBL" id="QCD90699.1"/>
    </source>
</evidence>
<evidence type="ECO:0000256" key="10">
    <source>
        <dbReference type="ARBA" id="ARBA00022833"/>
    </source>
</evidence>
<comment type="catalytic activity">
    <reaction evidence="1">
        <text>Thiol-dependent hydrolysis of ester, thioester, amide, peptide and isopeptide bonds formed by the C-terminal Gly of ubiquitin (a 76-residue protein attached to proteins as an intracellular targeting signal).</text>
        <dbReference type="EC" id="3.4.19.12"/>
    </reaction>
</comment>
<dbReference type="CDD" id="cd02661">
    <property type="entry name" value="Peptidase_C19E"/>
    <property type="match status" value="1"/>
</dbReference>
<feature type="domain" description="MYND-type" evidence="15">
    <location>
        <begin position="155"/>
        <end position="192"/>
    </location>
</feature>
<keyword evidence="13" id="KW-0472">Membrane</keyword>
<dbReference type="Pfam" id="PF01753">
    <property type="entry name" value="zf-MYND"/>
    <property type="match status" value="1"/>
</dbReference>
<dbReference type="SUPFAM" id="SSF54001">
    <property type="entry name" value="Cysteine proteinases"/>
    <property type="match status" value="1"/>
</dbReference>
<evidence type="ECO:0000256" key="1">
    <source>
        <dbReference type="ARBA" id="ARBA00000707"/>
    </source>
</evidence>
<dbReference type="InterPro" id="IPR018200">
    <property type="entry name" value="USP_CS"/>
</dbReference>
<keyword evidence="13" id="KW-1133">Transmembrane helix</keyword>
<dbReference type="GO" id="GO:0016579">
    <property type="term" value="P:protein deubiquitination"/>
    <property type="evidence" value="ECO:0007669"/>
    <property type="project" value="InterPro"/>
</dbReference>
<feature type="compositionally biased region" description="Basic and acidic residues" evidence="12">
    <location>
        <begin position="320"/>
        <end position="329"/>
    </location>
</feature>
<keyword evidence="5" id="KW-0479">Metal-binding</keyword>
<dbReference type="EMBL" id="CP039348">
    <property type="protein sequence ID" value="QCD90699.1"/>
    <property type="molecule type" value="Genomic_DNA"/>
</dbReference>
<reference evidence="16 17" key="1">
    <citation type="submission" date="2019-04" db="EMBL/GenBank/DDBJ databases">
        <title>An improved genome assembly and genetic linkage map for asparagus bean, Vigna unguiculata ssp. sesquipedialis.</title>
        <authorList>
            <person name="Xia Q."/>
            <person name="Zhang R."/>
            <person name="Dong Y."/>
        </authorList>
    </citation>
    <scope>NUCLEOTIDE SEQUENCE [LARGE SCALE GENOMIC DNA]</scope>
    <source>
        <tissue evidence="16">Leaf</tissue>
    </source>
</reference>
<dbReference type="AlphaFoldDB" id="A0A4D6LP63"/>
<dbReference type="EC" id="3.4.19.12" evidence="3"/>
<feature type="transmembrane region" description="Helical" evidence="13">
    <location>
        <begin position="76"/>
        <end position="100"/>
    </location>
</feature>
<dbReference type="PROSITE" id="PS50235">
    <property type="entry name" value="USP_3"/>
    <property type="match status" value="1"/>
</dbReference>
<dbReference type="InterPro" id="IPR050164">
    <property type="entry name" value="Peptidase_C19"/>
</dbReference>
<keyword evidence="7" id="KW-0833">Ubl conjugation pathway</keyword>
<keyword evidence="8 16" id="KW-0378">Hydrolase</keyword>
<accession>A0A4D6LP63</accession>
<evidence type="ECO:0000256" key="5">
    <source>
        <dbReference type="ARBA" id="ARBA00022723"/>
    </source>
</evidence>
<dbReference type="GO" id="GO:0006508">
    <property type="term" value="P:proteolysis"/>
    <property type="evidence" value="ECO:0007669"/>
    <property type="project" value="UniProtKB-KW"/>
</dbReference>
<evidence type="ECO:0000256" key="13">
    <source>
        <dbReference type="SAM" id="Phobius"/>
    </source>
</evidence>
<dbReference type="InterPro" id="IPR028889">
    <property type="entry name" value="USP"/>
</dbReference>
<dbReference type="PANTHER" id="PTHR24006:SF690">
    <property type="entry name" value="UBIQUITIN CARBOXYL-TERMINAL HYDROLASE 17"/>
    <property type="match status" value="1"/>
</dbReference>
<keyword evidence="17" id="KW-1185">Reference proteome</keyword>
<organism evidence="16 17">
    <name type="scientific">Vigna unguiculata</name>
    <name type="common">Cowpea</name>
    <dbReference type="NCBI Taxonomy" id="3917"/>
    <lineage>
        <taxon>Eukaryota</taxon>
        <taxon>Viridiplantae</taxon>
        <taxon>Streptophyta</taxon>
        <taxon>Embryophyta</taxon>
        <taxon>Tracheophyta</taxon>
        <taxon>Spermatophyta</taxon>
        <taxon>Magnoliopsida</taxon>
        <taxon>eudicotyledons</taxon>
        <taxon>Gunneridae</taxon>
        <taxon>Pentapetalae</taxon>
        <taxon>rosids</taxon>
        <taxon>fabids</taxon>
        <taxon>Fabales</taxon>
        <taxon>Fabaceae</taxon>
        <taxon>Papilionoideae</taxon>
        <taxon>50 kb inversion clade</taxon>
        <taxon>NPAAA clade</taxon>
        <taxon>indigoferoid/millettioid clade</taxon>
        <taxon>Phaseoleae</taxon>
        <taxon>Vigna</taxon>
    </lineage>
</organism>
<dbReference type="PROSITE" id="PS50865">
    <property type="entry name" value="ZF_MYND_2"/>
    <property type="match status" value="1"/>
</dbReference>
<dbReference type="InterPro" id="IPR038765">
    <property type="entry name" value="Papain-like_cys_pep_sf"/>
</dbReference>
<feature type="region of interest" description="Disordered" evidence="12">
    <location>
        <begin position="1"/>
        <end position="20"/>
    </location>
</feature>
<evidence type="ECO:0000259" key="14">
    <source>
        <dbReference type="PROSITE" id="PS50235"/>
    </source>
</evidence>
<dbReference type="InterPro" id="IPR001394">
    <property type="entry name" value="Peptidase_C19_UCH"/>
</dbReference>
<keyword evidence="6 11" id="KW-0863">Zinc-finger</keyword>
<evidence type="ECO:0000313" key="17">
    <source>
        <dbReference type="Proteomes" id="UP000501690"/>
    </source>
</evidence>
<proteinExistence type="inferred from homology"/>
<evidence type="ECO:0000256" key="7">
    <source>
        <dbReference type="ARBA" id="ARBA00022786"/>
    </source>
</evidence>
<keyword evidence="13" id="KW-0812">Transmembrane</keyword>
<dbReference type="Proteomes" id="UP000501690">
    <property type="component" value="Linkage Group LG4"/>
</dbReference>
<evidence type="ECO:0000259" key="15">
    <source>
        <dbReference type="PROSITE" id="PS50865"/>
    </source>
</evidence>